<feature type="transmembrane region" description="Helical" evidence="2">
    <location>
        <begin position="291"/>
        <end position="308"/>
    </location>
</feature>
<dbReference type="Proteomes" id="UP000070409">
    <property type="component" value="Unassembled WGS sequence"/>
</dbReference>
<evidence type="ECO:0008006" key="5">
    <source>
        <dbReference type="Google" id="ProtNLM"/>
    </source>
</evidence>
<feature type="region of interest" description="Disordered" evidence="1">
    <location>
        <begin position="91"/>
        <end position="110"/>
    </location>
</feature>
<protein>
    <recommendedName>
        <fullName evidence="5">Transmembrane protein</fullName>
    </recommendedName>
</protein>
<feature type="region of interest" description="Disordered" evidence="1">
    <location>
        <begin position="249"/>
        <end position="275"/>
    </location>
</feature>
<accession>A0A137YT31</accession>
<feature type="compositionally biased region" description="Acidic residues" evidence="1">
    <location>
        <begin position="95"/>
        <end position="110"/>
    </location>
</feature>
<feature type="transmembrane region" description="Helical" evidence="2">
    <location>
        <begin position="314"/>
        <end position="335"/>
    </location>
</feature>
<keyword evidence="4" id="KW-1185">Reference proteome</keyword>
<sequence length="416" mass="45482">MIPQTLLWVGLIVAWLVVLVPMLAARHPRVNQVSDATLKTRLLHRGGSATRAVRRRIRPAATVAEDRADEAELPEDDDAEPVEDGRIVLGKAVDDPADDDPADDDPADDDAEAHAYVDSDVDDLHGSSPMDGDTTPIPTVERAAMRARASIVDLDAPAPKAAADTDAAAPESEPIVRRVTAPVAPIAADSFVADDLDSADDLDPADDLDMDESADELVDGSVVEDPAGPELADADLADDQLTEEIAPATRPKAEPAEIDALDDSPRRRRGGYDPENDARITEARFRFRQRVTLVLGVLAVVALGAGLMNVPFAWYGLGAVVLALAVYLTYLRRTVRIEAEIRRRRTARLERARREREREAEVLDGVPAHLRRGGCVVMEIDDEDPAFDHLPRYRAEEFDFLDRPADVREPYERKVG</sequence>
<comment type="caution">
    <text evidence="3">The sequence shown here is derived from an EMBL/GenBank/DDBJ whole genome shotgun (WGS) entry which is preliminary data.</text>
</comment>
<dbReference type="RefSeq" id="WP_068747063.1">
    <property type="nucleotide sequence ID" value="NZ_LSRE01000050.1"/>
</dbReference>
<feature type="transmembrane region" description="Helical" evidence="2">
    <location>
        <begin position="6"/>
        <end position="25"/>
    </location>
</feature>
<evidence type="ECO:0000313" key="3">
    <source>
        <dbReference type="EMBL" id="KXO89126.1"/>
    </source>
</evidence>
<gene>
    <name evidence="3" type="ORF">AXK61_10960</name>
</gene>
<dbReference type="EMBL" id="LSRE01000050">
    <property type="protein sequence ID" value="KXO89126.1"/>
    <property type="molecule type" value="Genomic_DNA"/>
</dbReference>
<evidence type="ECO:0000256" key="1">
    <source>
        <dbReference type="SAM" id="MobiDB-lite"/>
    </source>
</evidence>
<organism evidence="3 4">
    <name type="scientific">Tsukamurella pseudospumae</name>
    <dbReference type="NCBI Taxonomy" id="239498"/>
    <lineage>
        <taxon>Bacteria</taxon>
        <taxon>Bacillati</taxon>
        <taxon>Actinomycetota</taxon>
        <taxon>Actinomycetes</taxon>
        <taxon>Mycobacteriales</taxon>
        <taxon>Tsukamurellaceae</taxon>
        <taxon>Tsukamurella</taxon>
    </lineage>
</organism>
<dbReference type="NCBIfam" id="NF045516">
    <property type="entry name" value="GlpR"/>
    <property type="match status" value="1"/>
</dbReference>
<keyword evidence="2" id="KW-0472">Membrane</keyword>
<evidence type="ECO:0000313" key="4">
    <source>
        <dbReference type="Proteomes" id="UP000070409"/>
    </source>
</evidence>
<feature type="region of interest" description="Disordered" evidence="1">
    <location>
        <begin position="53"/>
        <end position="84"/>
    </location>
</feature>
<feature type="compositionally biased region" description="Acidic residues" evidence="1">
    <location>
        <begin position="67"/>
        <end position="82"/>
    </location>
</feature>
<keyword evidence="2" id="KW-1133">Transmembrane helix</keyword>
<reference evidence="3 4" key="1">
    <citation type="submission" date="2016-02" db="EMBL/GenBank/DDBJ databases">
        <authorList>
            <person name="Teng J.L."/>
            <person name="Tang Y."/>
            <person name="Huang Y."/>
            <person name="Guo F."/>
            <person name="Wei W."/>
            <person name="Chen J.H."/>
            <person name="Wong S.Y."/>
            <person name="Lau S.K."/>
            <person name="Woo P.C."/>
        </authorList>
    </citation>
    <scope>NUCLEOTIDE SEQUENCE [LARGE SCALE GENOMIC DNA]</scope>
    <source>
        <strain evidence="3 4">JCM 13375</strain>
    </source>
</reference>
<keyword evidence="2" id="KW-0812">Transmembrane</keyword>
<proteinExistence type="predicted"/>
<name>A0A137YT31_9ACTN</name>
<dbReference type="InterPro" id="IPR053779">
    <property type="entry name" value="GlpR"/>
</dbReference>
<evidence type="ECO:0000256" key="2">
    <source>
        <dbReference type="SAM" id="Phobius"/>
    </source>
</evidence>